<name>A0A7T2SR69_SERPL</name>
<protein>
    <recommendedName>
        <fullName evidence="3">Small, acid-soluble spore protein, alpha/beta type</fullName>
    </recommendedName>
</protein>
<sequence>MSNNNSTKKNLAVMGVKKAIDEATGLSLPVGDLANFALQAKELCDGEIGIKKSRKLKKYLK</sequence>
<accession>A0A7T2SR69</accession>
<dbReference type="RefSeq" id="WP_111738486.1">
    <property type="nucleotide sequence ID" value="NZ_CAMITG010000005.1"/>
</dbReference>
<dbReference type="EMBL" id="CP065673">
    <property type="protein sequence ID" value="QPS20162.1"/>
    <property type="molecule type" value="Genomic_DNA"/>
</dbReference>
<evidence type="ECO:0000313" key="1">
    <source>
        <dbReference type="EMBL" id="QPS20162.1"/>
    </source>
</evidence>
<organism evidence="1 2">
    <name type="scientific">Serratia plymuthica</name>
    <dbReference type="NCBI Taxonomy" id="82996"/>
    <lineage>
        <taxon>Bacteria</taxon>
        <taxon>Pseudomonadati</taxon>
        <taxon>Pseudomonadota</taxon>
        <taxon>Gammaproteobacteria</taxon>
        <taxon>Enterobacterales</taxon>
        <taxon>Yersiniaceae</taxon>
        <taxon>Serratia</taxon>
    </lineage>
</organism>
<evidence type="ECO:0008006" key="3">
    <source>
        <dbReference type="Google" id="ProtNLM"/>
    </source>
</evidence>
<proteinExistence type="predicted"/>
<reference evidence="1 2" key="1">
    <citation type="submission" date="2020-12" db="EMBL/GenBank/DDBJ databases">
        <title>FDA dAtabase for Regulatory Grade micrObial Sequences (FDA-ARGOS): Supporting development and validation of Infectious Disease Dx tests.</title>
        <authorList>
            <person name="Sproer C."/>
            <person name="Gronow S."/>
            <person name="Severitt S."/>
            <person name="Schroder I."/>
            <person name="Tallon L."/>
            <person name="Sadzewicz L."/>
            <person name="Zhao X."/>
            <person name="Boylan J."/>
            <person name="Ott S."/>
            <person name="Bowen H."/>
            <person name="Vavikolanu K."/>
            <person name="Mehta A."/>
            <person name="Aluvathingal J."/>
            <person name="Nadendla S."/>
            <person name="Lowell S."/>
            <person name="Myers T."/>
            <person name="Yan Y."/>
            <person name="Sichtig H."/>
        </authorList>
    </citation>
    <scope>NUCLEOTIDE SEQUENCE [LARGE SCALE GENOMIC DNA]</scope>
    <source>
        <strain evidence="1 2">FDAARGOS_907</strain>
    </source>
</reference>
<evidence type="ECO:0000313" key="2">
    <source>
        <dbReference type="Proteomes" id="UP000594967"/>
    </source>
</evidence>
<gene>
    <name evidence="1" type="ORF">I6G64_21795</name>
</gene>
<dbReference type="Proteomes" id="UP000594967">
    <property type="component" value="Chromosome"/>
</dbReference>
<keyword evidence="2" id="KW-1185">Reference proteome</keyword>